<dbReference type="CDD" id="cd00130">
    <property type="entry name" value="PAS"/>
    <property type="match status" value="1"/>
</dbReference>
<dbReference type="InterPro" id="IPR013656">
    <property type="entry name" value="PAS_4"/>
</dbReference>
<evidence type="ECO:0000313" key="2">
    <source>
        <dbReference type="EMBL" id="RYC12359.1"/>
    </source>
</evidence>
<dbReference type="Proteomes" id="UP000291088">
    <property type="component" value="Unassembled WGS sequence"/>
</dbReference>
<dbReference type="EMBL" id="SDVB01000238">
    <property type="protein sequence ID" value="RYC12359.1"/>
    <property type="molecule type" value="Genomic_DNA"/>
</dbReference>
<reference evidence="2 3" key="1">
    <citation type="submission" date="2019-01" db="EMBL/GenBank/DDBJ databases">
        <authorList>
            <person name="Deng T."/>
        </authorList>
    </citation>
    <scope>NUCLEOTIDE SEQUENCE [LARGE SCALE GENOMIC DNA]</scope>
    <source>
        <strain evidence="2 3">F8825</strain>
    </source>
</reference>
<proteinExistence type="predicted"/>
<evidence type="ECO:0000313" key="3">
    <source>
        <dbReference type="Proteomes" id="UP000291088"/>
    </source>
</evidence>
<dbReference type="Gene3D" id="3.30.450.20">
    <property type="entry name" value="PAS domain"/>
    <property type="match status" value="1"/>
</dbReference>
<evidence type="ECO:0000259" key="1">
    <source>
        <dbReference type="Pfam" id="PF08448"/>
    </source>
</evidence>
<dbReference type="Pfam" id="PF08448">
    <property type="entry name" value="PAS_4"/>
    <property type="match status" value="1"/>
</dbReference>
<gene>
    <name evidence="2" type="ORF">EUU22_15075</name>
</gene>
<dbReference type="InterPro" id="IPR000014">
    <property type="entry name" value="PAS"/>
</dbReference>
<dbReference type="InterPro" id="IPR035965">
    <property type="entry name" value="PAS-like_dom_sf"/>
</dbReference>
<accession>A0A4Q2T6B5</accession>
<organism evidence="2 3">
    <name type="scientific">Ciceribacter ferrooxidans</name>
    <dbReference type="NCBI Taxonomy" id="2509717"/>
    <lineage>
        <taxon>Bacteria</taxon>
        <taxon>Pseudomonadati</taxon>
        <taxon>Pseudomonadota</taxon>
        <taxon>Alphaproteobacteria</taxon>
        <taxon>Hyphomicrobiales</taxon>
        <taxon>Rhizobiaceae</taxon>
        <taxon>Ciceribacter</taxon>
    </lineage>
</organism>
<feature type="domain" description="PAS fold-4" evidence="1">
    <location>
        <begin position="130"/>
        <end position="231"/>
    </location>
</feature>
<sequence>MPEATRKDSLDALFEAVALKSMQLRQAVRVGDDRLVRLLDRELDPLISAVMDHRASCTHEIYQQLRFVSGLIRDDADDRSCVTRHAGALSALLDRYFGDEEKRQVKGSIGPSRTTALDGDDDLFNESILNTLSEQVAVVTTDYRYLYANPAHASILKRRQIEIVGRHVAEFMPGSHFEDFTRTRLDRCFAGETLSFNFSYRPWGRDGSACCTMTPFSGNDGRVVGAVVLIRRKQDTCRKIAA</sequence>
<dbReference type="OrthoDB" id="7865850at2"/>
<keyword evidence="3" id="KW-1185">Reference proteome</keyword>
<name>A0A4Q2T6B5_9HYPH</name>
<dbReference type="SUPFAM" id="SSF55785">
    <property type="entry name" value="PYP-like sensor domain (PAS domain)"/>
    <property type="match status" value="1"/>
</dbReference>
<comment type="caution">
    <text evidence="2">The sequence shown here is derived from an EMBL/GenBank/DDBJ whole genome shotgun (WGS) entry which is preliminary data.</text>
</comment>
<dbReference type="RefSeq" id="WP_129332778.1">
    <property type="nucleotide sequence ID" value="NZ_SDVB01000238.1"/>
</dbReference>
<dbReference type="AlphaFoldDB" id="A0A4Q2T6B5"/>
<protein>
    <submittedName>
        <fullName evidence="2">PAS domain-containing protein</fullName>
    </submittedName>
</protein>